<dbReference type="AlphaFoldDB" id="A0AAD8HIX1"/>
<reference evidence="1" key="2">
    <citation type="submission" date="2023-05" db="EMBL/GenBank/DDBJ databases">
        <authorList>
            <person name="Schelkunov M.I."/>
        </authorList>
    </citation>
    <scope>NUCLEOTIDE SEQUENCE</scope>
    <source>
        <strain evidence="1">Hsosn_3</strain>
        <tissue evidence="1">Leaf</tissue>
    </source>
</reference>
<name>A0AAD8HIX1_9APIA</name>
<gene>
    <name evidence="1" type="ORF">POM88_042997</name>
</gene>
<proteinExistence type="predicted"/>
<comment type="caution">
    <text evidence="1">The sequence shown here is derived from an EMBL/GenBank/DDBJ whole genome shotgun (WGS) entry which is preliminary data.</text>
</comment>
<evidence type="ECO:0000313" key="2">
    <source>
        <dbReference type="Proteomes" id="UP001237642"/>
    </source>
</evidence>
<evidence type="ECO:0000313" key="1">
    <source>
        <dbReference type="EMBL" id="KAK1367436.1"/>
    </source>
</evidence>
<organism evidence="1 2">
    <name type="scientific">Heracleum sosnowskyi</name>
    <dbReference type="NCBI Taxonomy" id="360622"/>
    <lineage>
        <taxon>Eukaryota</taxon>
        <taxon>Viridiplantae</taxon>
        <taxon>Streptophyta</taxon>
        <taxon>Embryophyta</taxon>
        <taxon>Tracheophyta</taxon>
        <taxon>Spermatophyta</taxon>
        <taxon>Magnoliopsida</taxon>
        <taxon>eudicotyledons</taxon>
        <taxon>Gunneridae</taxon>
        <taxon>Pentapetalae</taxon>
        <taxon>asterids</taxon>
        <taxon>campanulids</taxon>
        <taxon>Apiales</taxon>
        <taxon>Apiaceae</taxon>
        <taxon>Apioideae</taxon>
        <taxon>apioid superclade</taxon>
        <taxon>Tordylieae</taxon>
        <taxon>Tordyliinae</taxon>
        <taxon>Heracleum</taxon>
    </lineage>
</organism>
<sequence length="112" mass="12507">MTRWTKNVEKRHDTLGSHEIPEYCAEVDEALQLNQTGVRFTEANIRALIDDEPRSNIVVVQNRNISRNKGCGSRIKSGKEKSMDAINAKRRKCSKCGEAAGHNARSCPGPKK</sequence>
<accession>A0AAD8HIX1</accession>
<keyword evidence="2" id="KW-1185">Reference proteome</keyword>
<reference evidence="1" key="1">
    <citation type="submission" date="2023-02" db="EMBL/GenBank/DDBJ databases">
        <title>Genome of toxic invasive species Heracleum sosnowskyi carries increased number of genes despite the absence of recent whole-genome duplications.</title>
        <authorList>
            <person name="Schelkunov M."/>
            <person name="Shtratnikova V."/>
            <person name="Makarenko M."/>
            <person name="Klepikova A."/>
            <person name="Omelchenko D."/>
            <person name="Novikova G."/>
            <person name="Obukhova E."/>
            <person name="Bogdanov V."/>
            <person name="Penin A."/>
            <person name="Logacheva M."/>
        </authorList>
    </citation>
    <scope>NUCLEOTIDE SEQUENCE</scope>
    <source>
        <strain evidence="1">Hsosn_3</strain>
        <tissue evidence="1">Leaf</tissue>
    </source>
</reference>
<dbReference type="EMBL" id="JAUIZM010000009">
    <property type="protein sequence ID" value="KAK1367436.1"/>
    <property type="molecule type" value="Genomic_DNA"/>
</dbReference>
<dbReference type="Proteomes" id="UP001237642">
    <property type="component" value="Unassembled WGS sequence"/>
</dbReference>
<protein>
    <submittedName>
        <fullName evidence="1">Uncharacterized protein</fullName>
    </submittedName>
</protein>